<accession>A0A9Q3YKE2</accession>
<dbReference type="GO" id="GO:0003677">
    <property type="term" value="F:DNA binding"/>
    <property type="evidence" value="ECO:0007669"/>
    <property type="project" value="InterPro"/>
</dbReference>
<evidence type="ECO:0000259" key="9">
    <source>
        <dbReference type="Pfam" id="PF00580"/>
    </source>
</evidence>
<feature type="domain" description="UvrD-like helicase ATP-binding" evidence="9">
    <location>
        <begin position="15"/>
        <end position="245"/>
    </location>
</feature>
<evidence type="ECO:0000256" key="4">
    <source>
        <dbReference type="ARBA" id="ARBA00022840"/>
    </source>
</evidence>
<dbReference type="SUPFAM" id="SSF52540">
    <property type="entry name" value="P-loop containing nucleoside triphosphate hydrolases"/>
    <property type="match status" value="1"/>
</dbReference>
<dbReference type="Pfam" id="PF00580">
    <property type="entry name" value="UvrD-helicase"/>
    <property type="match status" value="1"/>
</dbReference>
<dbReference type="AlphaFoldDB" id="A0A9Q3YKE2"/>
<protein>
    <recommendedName>
        <fullName evidence="7">DNA 3'-5' helicase</fullName>
        <ecNumber evidence="7">5.6.2.4</ecNumber>
    </recommendedName>
</protein>
<dbReference type="InterPro" id="IPR014017">
    <property type="entry name" value="DNA_helicase_UvrD-like_C"/>
</dbReference>
<dbReference type="InterPro" id="IPR027417">
    <property type="entry name" value="P-loop_NTPase"/>
</dbReference>
<keyword evidence="4" id="KW-0067">ATP-binding</keyword>
<keyword evidence="1" id="KW-0547">Nucleotide-binding</keyword>
<dbReference type="GO" id="GO:0000724">
    <property type="term" value="P:double-strand break repair via homologous recombination"/>
    <property type="evidence" value="ECO:0007669"/>
    <property type="project" value="TreeGrafter"/>
</dbReference>
<evidence type="ECO:0000256" key="5">
    <source>
        <dbReference type="ARBA" id="ARBA00023235"/>
    </source>
</evidence>
<comment type="catalytic activity">
    <reaction evidence="8">
        <text>ATP + H2O = ADP + phosphate + H(+)</text>
        <dbReference type="Rhea" id="RHEA:13065"/>
        <dbReference type="ChEBI" id="CHEBI:15377"/>
        <dbReference type="ChEBI" id="CHEBI:15378"/>
        <dbReference type="ChEBI" id="CHEBI:30616"/>
        <dbReference type="ChEBI" id="CHEBI:43474"/>
        <dbReference type="ChEBI" id="CHEBI:456216"/>
        <dbReference type="EC" id="5.6.2.4"/>
    </reaction>
</comment>
<keyword evidence="2" id="KW-0378">Hydrolase</keyword>
<evidence type="ECO:0000313" key="12">
    <source>
        <dbReference type="Proteomes" id="UP000726777"/>
    </source>
</evidence>
<feature type="domain" description="UvrD-like helicase C-terminal" evidence="10">
    <location>
        <begin position="423"/>
        <end position="480"/>
    </location>
</feature>
<dbReference type="GO" id="GO:0005524">
    <property type="term" value="F:ATP binding"/>
    <property type="evidence" value="ECO:0007669"/>
    <property type="project" value="UniProtKB-KW"/>
</dbReference>
<gene>
    <name evidence="11" type="ORF">IB292_02780</name>
</gene>
<dbReference type="InterPro" id="IPR014016">
    <property type="entry name" value="UvrD-like_ATP-bd"/>
</dbReference>
<dbReference type="PANTHER" id="PTHR11070">
    <property type="entry name" value="UVRD / RECB / PCRA DNA HELICASE FAMILY MEMBER"/>
    <property type="match status" value="1"/>
</dbReference>
<evidence type="ECO:0000256" key="3">
    <source>
        <dbReference type="ARBA" id="ARBA00022806"/>
    </source>
</evidence>
<dbReference type="GO" id="GO:0016787">
    <property type="term" value="F:hydrolase activity"/>
    <property type="evidence" value="ECO:0007669"/>
    <property type="project" value="UniProtKB-KW"/>
</dbReference>
<evidence type="ECO:0000256" key="2">
    <source>
        <dbReference type="ARBA" id="ARBA00022801"/>
    </source>
</evidence>
<reference evidence="11" key="1">
    <citation type="submission" date="2020-09" db="EMBL/GenBank/DDBJ databases">
        <title>Genome sequence of Vibrio parahaemolyticus isolates.</title>
        <authorList>
            <person name="Hammerl J.A."/>
            <person name="Strauch E."/>
        </authorList>
    </citation>
    <scope>NUCLEOTIDE SEQUENCE</scope>
    <source>
        <strain evidence="11">17-VB00146</strain>
    </source>
</reference>
<evidence type="ECO:0000259" key="10">
    <source>
        <dbReference type="Pfam" id="PF13361"/>
    </source>
</evidence>
<comment type="caution">
    <text evidence="11">The sequence shown here is derived from an EMBL/GenBank/DDBJ whole genome shotgun (WGS) entry which is preliminary data.</text>
</comment>
<evidence type="ECO:0000256" key="1">
    <source>
        <dbReference type="ARBA" id="ARBA00022741"/>
    </source>
</evidence>
<dbReference type="GO" id="GO:0043138">
    <property type="term" value="F:3'-5' DNA helicase activity"/>
    <property type="evidence" value="ECO:0007669"/>
    <property type="project" value="UniProtKB-EC"/>
</dbReference>
<evidence type="ECO:0000313" key="11">
    <source>
        <dbReference type="EMBL" id="MCC3803955.1"/>
    </source>
</evidence>
<dbReference type="Proteomes" id="UP000726777">
    <property type="component" value="Unassembled WGS sequence"/>
</dbReference>
<comment type="catalytic activity">
    <reaction evidence="6">
        <text>Couples ATP hydrolysis with the unwinding of duplex DNA by translocating in the 3'-5' direction.</text>
        <dbReference type="EC" id="5.6.2.4"/>
    </reaction>
</comment>
<evidence type="ECO:0000256" key="8">
    <source>
        <dbReference type="ARBA" id="ARBA00048988"/>
    </source>
</evidence>
<dbReference type="Gene3D" id="3.40.50.300">
    <property type="entry name" value="P-loop containing nucleotide triphosphate hydrolases"/>
    <property type="match status" value="2"/>
</dbReference>
<dbReference type="PANTHER" id="PTHR11070:SF30">
    <property type="entry name" value="F-BOX DNA HELICASE 1"/>
    <property type="match status" value="1"/>
</dbReference>
<dbReference type="EMBL" id="JACVHL010000002">
    <property type="protein sequence ID" value="MCC3803955.1"/>
    <property type="molecule type" value="Genomic_DNA"/>
</dbReference>
<evidence type="ECO:0000256" key="7">
    <source>
        <dbReference type="ARBA" id="ARBA00034808"/>
    </source>
</evidence>
<evidence type="ECO:0000256" key="6">
    <source>
        <dbReference type="ARBA" id="ARBA00034617"/>
    </source>
</evidence>
<keyword evidence="3 11" id="KW-0347">Helicase</keyword>
<keyword evidence="5" id="KW-0413">Isomerase</keyword>
<organism evidence="11 12">
    <name type="scientific">Vibrio parahaemolyticus</name>
    <dbReference type="NCBI Taxonomy" id="670"/>
    <lineage>
        <taxon>Bacteria</taxon>
        <taxon>Pseudomonadati</taxon>
        <taxon>Pseudomonadota</taxon>
        <taxon>Gammaproteobacteria</taxon>
        <taxon>Vibrionales</taxon>
        <taxon>Vibrionaceae</taxon>
        <taxon>Vibrio</taxon>
    </lineage>
</organism>
<name>A0A9Q3YKE2_VIBPH</name>
<sequence length="506" mass="57039">MKPTLEQISVKERAVLRKNLIVRSFAGTGKTTTTKYVIENICSATSPVLYLTFAVSNVDDALSKMGGIEGLSITNIHKLAFAAVGSQYSHKLGDMNIRSYKELLGSQNFDVPGYVKQAITNFINSTDAELTLKHVPTLKNYKFRQIPIQRNIVDLTFKMAKQVWSMMLDVNNRAVKIPHDAYLKLYCHRPETLQEWLRYRTVVVDEAQDQSQQVVELEKRYVAAGGHLMKVGDDHQNIYDFRGCSNGLAYFETDPTFDICELTQSFRFGERIAQAAKIILKQKGVEANLKGTEQIDTHIRPIGYKVSGRRAVIHRTSAGVLRTAISLYHHNIPMFVVGGLSAYFTKELNDFERLKRGDTRNLSKAFLKTYPTWSAVERIHEQTQDSELGRVIKVIKMAESLKIGNLDQTISHIDQVSAGCNNPTAILSTVHKFKGLEEDNVVLSDDFFEYSMLMKLEGQKLVDEINLLYVAITRAMKNLVANSLLTEFLRRAGQVNLITGSISPYA</sequence>
<dbReference type="InterPro" id="IPR000212">
    <property type="entry name" value="DNA_helicase_UvrD/REP"/>
</dbReference>
<dbReference type="GO" id="GO:0031297">
    <property type="term" value="P:replication fork processing"/>
    <property type="evidence" value="ECO:0007669"/>
    <property type="project" value="TreeGrafter"/>
</dbReference>
<dbReference type="EC" id="5.6.2.4" evidence="7"/>
<dbReference type="RefSeq" id="WP_228085628.1">
    <property type="nucleotide sequence ID" value="NZ_JACVHL010000002.1"/>
</dbReference>
<proteinExistence type="predicted"/>
<dbReference type="Pfam" id="PF13361">
    <property type="entry name" value="UvrD_C"/>
    <property type="match status" value="1"/>
</dbReference>